<proteinExistence type="predicted"/>
<dbReference type="InterPro" id="IPR036271">
    <property type="entry name" value="Tet_transcr_reg_TetR-rel_C_sf"/>
</dbReference>
<dbReference type="InterPro" id="IPR050109">
    <property type="entry name" value="HTH-type_TetR-like_transc_reg"/>
</dbReference>
<dbReference type="PRINTS" id="PR00455">
    <property type="entry name" value="HTHTETR"/>
</dbReference>
<dbReference type="PROSITE" id="PS50977">
    <property type="entry name" value="HTH_TETR_2"/>
    <property type="match status" value="1"/>
</dbReference>
<keyword evidence="3" id="KW-0804">Transcription</keyword>
<dbReference type="SUPFAM" id="SSF48498">
    <property type="entry name" value="Tetracyclin repressor-like, C-terminal domain"/>
    <property type="match status" value="1"/>
</dbReference>
<evidence type="ECO:0000313" key="8">
    <source>
        <dbReference type="Proteomes" id="UP000180088"/>
    </source>
</evidence>
<dbReference type="EMBL" id="MKCS01000001">
    <property type="protein sequence ID" value="OHX14412.1"/>
    <property type="molecule type" value="Genomic_DNA"/>
</dbReference>
<dbReference type="Gene3D" id="1.10.357.10">
    <property type="entry name" value="Tetracycline Repressor, domain 2"/>
    <property type="match status" value="1"/>
</dbReference>
<evidence type="ECO:0000256" key="3">
    <source>
        <dbReference type="ARBA" id="ARBA00023163"/>
    </source>
</evidence>
<comment type="caution">
    <text evidence="6">The sequence shown here is derived from an EMBL/GenBank/DDBJ whole genome shotgun (WGS) entry which is preliminary data.</text>
</comment>
<dbReference type="Proteomes" id="UP000180280">
    <property type="component" value="Unassembled WGS sequence"/>
</dbReference>
<evidence type="ECO:0000256" key="1">
    <source>
        <dbReference type="ARBA" id="ARBA00023015"/>
    </source>
</evidence>
<evidence type="ECO:0000313" key="7">
    <source>
        <dbReference type="EMBL" id="OHX19419.1"/>
    </source>
</evidence>
<protein>
    <submittedName>
        <fullName evidence="6">Transcriptional regulator</fullName>
    </submittedName>
</protein>
<dbReference type="PANTHER" id="PTHR30055:SF148">
    <property type="entry name" value="TETR-FAMILY TRANSCRIPTIONAL REGULATOR"/>
    <property type="match status" value="1"/>
</dbReference>
<dbReference type="SUPFAM" id="SSF46689">
    <property type="entry name" value="Homeodomain-like"/>
    <property type="match status" value="1"/>
</dbReference>
<feature type="domain" description="HTH tetR-type" evidence="5">
    <location>
        <begin position="16"/>
        <end position="76"/>
    </location>
</feature>
<evidence type="ECO:0000313" key="6">
    <source>
        <dbReference type="EMBL" id="OHX14412.1"/>
    </source>
</evidence>
<keyword evidence="9" id="KW-1185">Reference proteome</keyword>
<keyword evidence="2 4" id="KW-0238">DNA-binding</keyword>
<dbReference type="STRING" id="1903179.BI347_13530"/>
<dbReference type="EMBL" id="MKCT01000038">
    <property type="protein sequence ID" value="OHX19419.1"/>
    <property type="molecule type" value="Genomic_DNA"/>
</dbReference>
<dbReference type="InterPro" id="IPR011075">
    <property type="entry name" value="TetR_C"/>
</dbReference>
<name>A0A1S1X4L1_9NEIS</name>
<dbReference type="Pfam" id="PF00440">
    <property type="entry name" value="TetR_N"/>
    <property type="match status" value="1"/>
</dbReference>
<organism evidence="6 8">
    <name type="scientific">Chromobacterium sphagni</name>
    <dbReference type="NCBI Taxonomy" id="1903179"/>
    <lineage>
        <taxon>Bacteria</taxon>
        <taxon>Pseudomonadati</taxon>
        <taxon>Pseudomonadota</taxon>
        <taxon>Betaproteobacteria</taxon>
        <taxon>Neisseriales</taxon>
        <taxon>Chromobacteriaceae</taxon>
        <taxon>Chromobacterium</taxon>
    </lineage>
</organism>
<reference evidence="8 9" key="1">
    <citation type="submission" date="2016-09" db="EMBL/GenBank/DDBJ databases">
        <title>Chromobacterium muskegensis sp. nov., an insecticidal bacterium isolated from Sphagnum bogs.</title>
        <authorList>
            <person name="Sparks M.E."/>
            <person name="Blackburn M.B."/>
            <person name="Gundersen-Rindal D.E."/>
            <person name="Mitchell A."/>
            <person name="Farrar R."/>
            <person name="Kuhar D."/>
        </authorList>
    </citation>
    <scope>NUCLEOTIDE SEQUENCE [LARGE SCALE GENOMIC DNA]</scope>
    <source>
        <strain evidence="7 9">14B-1</strain>
        <strain evidence="6 8">37-2</strain>
    </source>
</reference>
<accession>A0A1S1X4L1</accession>
<dbReference type="Gene3D" id="1.10.10.60">
    <property type="entry name" value="Homeodomain-like"/>
    <property type="match status" value="1"/>
</dbReference>
<feature type="DNA-binding region" description="H-T-H motif" evidence="4">
    <location>
        <begin position="39"/>
        <end position="58"/>
    </location>
</feature>
<dbReference type="OrthoDB" id="9796019at2"/>
<gene>
    <name evidence="7" type="ORF">BI344_18585</name>
    <name evidence="6" type="ORF">BI347_13530</name>
</gene>
<evidence type="ECO:0000259" key="5">
    <source>
        <dbReference type="PROSITE" id="PS50977"/>
    </source>
</evidence>
<evidence type="ECO:0000256" key="2">
    <source>
        <dbReference type="ARBA" id="ARBA00023125"/>
    </source>
</evidence>
<dbReference type="Proteomes" id="UP000180088">
    <property type="component" value="Unassembled WGS sequence"/>
</dbReference>
<evidence type="ECO:0000313" key="9">
    <source>
        <dbReference type="Proteomes" id="UP000180280"/>
    </source>
</evidence>
<dbReference type="GO" id="GO:0003700">
    <property type="term" value="F:DNA-binding transcription factor activity"/>
    <property type="evidence" value="ECO:0007669"/>
    <property type="project" value="TreeGrafter"/>
</dbReference>
<dbReference type="AlphaFoldDB" id="A0A1S1X4L1"/>
<dbReference type="PANTHER" id="PTHR30055">
    <property type="entry name" value="HTH-TYPE TRANSCRIPTIONAL REGULATOR RUTR"/>
    <property type="match status" value="1"/>
</dbReference>
<evidence type="ECO:0000256" key="4">
    <source>
        <dbReference type="PROSITE-ProRule" id="PRU00335"/>
    </source>
</evidence>
<dbReference type="Pfam" id="PF16859">
    <property type="entry name" value="TetR_C_11"/>
    <property type="match status" value="1"/>
</dbReference>
<dbReference type="GO" id="GO:0000976">
    <property type="term" value="F:transcription cis-regulatory region binding"/>
    <property type="evidence" value="ECO:0007669"/>
    <property type="project" value="TreeGrafter"/>
</dbReference>
<dbReference type="InterPro" id="IPR009057">
    <property type="entry name" value="Homeodomain-like_sf"/>
</dbReference>
<dbReference type="InterPro" id="IPR001647">
    <property type="entry name" value="HTH_TetR"/>
</dbReference>
<sequence>MSSSSARSSTGALRNPQTHQAILESTIEILKESGYCGVSIESVARRAGASKPTIYRWWPNKAALIAEVYESESDRVRQMPDLGSLQEDLSFLLHNLWGAWRETICGEAFRSVIAEAQLDPIMLAQLKDEFMARRRDMPRRLLQNAANRGELAEHVNPELLLDLIFGFCWYRLLTEQLTAVQDIDVFIDMLLLGVTARHA</sequence>
<keyword evidence="1" id="KW-0805">Transcription regulation</keyword>